<evidence type="ECO:0000313" key="8">
    <source>
        <dbReference type="Proteomes" id="UP000654279"/>
    </source>
</evidence>
<dbReference type="Gene3D" id="3.30.750.44">
    <property type="match status" value="1"/>
</dbReference>
<sequence>MYSKQSVVRLAIVLILATAILSVGGTVLVSSILQLSGEQVAVSADEYASIERFARLDDVYQRIMKNYYETPDGEKLINGAIKGMVEGLDDPYSRYYTPEEYTESQQDAEGLYYGIGVVVSMDKDTHQLNIIKVYSDTPAQEVDLRKGDVITSVDGADLSGMELSQITALIKGEELSQVKLTILRDGQTLEKTLTRRQVTVDRVEWHMMADNIGYIQISEFRGNALEKMEAAIAEMKDKGAKGIVLDLRDNPGGMMDIVVPIADMLLPEGLIVYTEDVNGNRREEKSDAEMLGLPLTVLINGNSASASEILAGAIQDYGAGTLIGTTTYGKGIVQSIMPYKEDGAALQITTSRYFTPNGRNIHGEGIAPDITVEMPEELLKNPQDLTEENDPQLQKALEVLKSEIK</sequence>
<dbReference type="InterPro" id="IPR029045">
    <property type="entry name" value="ClpP/crotonase-like_dom_sf"/>
</dbReference>
<keyword evidence="3 5" id="KW-0378">Hydrolase</keyword>
<dbReference type="Gene3D" id="2.30.42.10">
    <property type="match status" value="1"/>
</dbReference>
<dbReference type="Pfam" id="PF03572">
    <property type="entry name" value="Peptidase_S41"/>
    <property type="match status" value="1"/>
</dbReference>
<dbReference type="SUPFAM" id="SSF52096">
    <property type="entry name" value="ClpP/crotonase"/>
    <property type="match status" value="1"/>
</dbReference>
<feature type="domain" description="PDZ" evidence="6">
    <location>
        <begin position="101"/>
        <end position="171"/>
    </location>
</feature>
<evidence type="ECO:0000256" key="2">
    <source>
        <dbReference type="ARBA" id="ARBA00022670"/>
    </source>
</evidence>
<dbReference type="PANTHER" id="PTHR32060">
    <property type="entry name" value="TAIL-SPECIFIC PROTEASE"/>
    <property type="match status" value="1"/>
</dbReference>
<dbReference type="PANTHER" id="PTHR32060:SF30">
    <property type="entry name" value="CARBOXY-TERMINAL PROCESSING PROTEASE CTPA"/>
    <property type="match status" value="1"/>
</dbReference>
<dbReference type="AlphaFoldDB" id="A0A926HNF3"/>
<gene>
    <name evidence="7" type="ORF">H8699_11815</name>
</gene>
<protein>
    <submittedName>
        <fullName evidence="7">S41 family peptidase</fullName>
    </submittedName>
</protein>
<dbReference type="PROSITE" id="PS50106">
    <property type="entry name" value="PDZ"/>
    <property type="match status" value="1"/>
</dbReference>
<dbReference type="SUPFAM" id="SSF50156">
    <property type="entry name" value="PDZ domain-like"/>
    <property type="match status" value="1"/>
</dbReference>
<evidence type="ECO:0000256" key="1">
    <source>
        <dbReference type="ARBA" id="ARBA00009179"/>
    </source>
</evidence>
<dbReference type="Pfam" id="PF22694">
    <property type="entry name" value="CtpB_N-like"/>
    <property type="match status" value="1"/>
</dbReference>
<dbReference type="Gene3D" id="3.90.226.10">
    <property type="entry name" value="2-enoyl-CoA Hydratase, Chain A, domain 1"/>
    <property type="match status" value="1"/>
</dbReference>
<evidence type="ECO:0000256" key="5">
    <source>
        <dbReference type="RuleBase" id="RU004404"/>
    </source>
</evidence>
<dbReference type="InterPro" id="IPR036034">
    <property type="entry name" value="PDZ_sf"/>
</dbReference>
<proteinExistence type="inferred from homology"/>
<comment type="caution">
    <text evidence="7">The sequence shown here is derived from an EMBL/GenBank/DDBJ whole genome shotgun (WGS) entry which is preliminary data.</text>
</comment>
<evidence type="ECO:0000256" key="3">
    <source>
        <dbReference type="ARBA" id="ARBA00022801"/>
    </source>
</evidence>
<dbReference type="GO" id="GO:0004175">
    <property type="term" value="F:endopeptidase activity"/>
    <property type="evidence" value="ECO:0007669"/>
    <property type="project" value="TreeGrafter"/>
</dbReference>
<organism evidence="7 8">
    <name type="scientific">Luoshenia tenuis</name>
    <dbReference type="NCBI Taxonomy" id="2763654"/>
    <lineage>
        <taxon>Bacteria</taxon>
        <taxon>Bacillati</taxon>
        <taxon>Bacillota</taxon>
        <taxon>Clostridia</taxon>
        <taxon>Christensenellales</taxon>
        <taxon>Christensenellaceae</taxon>
        <taxon>Luoshenia</taxon>
    </lineage>
</organism>
<evidence type="ECO:0000256" key="4">
    <source>
        <dbReference type="ARBA" id="ARBA00022825"/>
    </source>
</evidence>
<dbReference type="GO" id="GO:0007165">
    <property type="term" value="P:signal transduction"/>
    <property type="evidence" value="ECO:0007669"/>
    <property type="project" value="TreeGrafter"/>
</dbReference>
<keyword evidence="8" id="KW-1185">Reference proteome</keyword>
<dbReference type="NCBIfam" id="TIGR00225">
    <property type="entry name" value="prc"/>
    <property type="match status" value="1"/>
</dbReference>
<accession>A0A926HNF3</accession>
<dbReference type="GO" id="GO:0030288">
    <property type="term" value="C:outer membrane-bounded periplasmic space"/>
    <property type="evidence" value="ECO:0007669"/>
    <property type="project" value="TreeGrafter"/>
</dbReference>
<dbReference type="Proteomes" id="UP000654279">
    <property type="component" value="Unassembled WGS sequence"/>
</dbReference>
<keyword evidence="2 5" id="KW-0645">Protease</keyword>
<dbReference type="InterPro" id="IPR055210">
    <property type="entry name" value="CtpA/B_N"/>
</dbReference>
<evidence type="ECO:0000313" key="7">
    <source>
        <dbReference type="EMBL" id="MBC8530118.1"/>
    </source>
</evidence>
<dbReference type="CDD" id="cd06782">
    <property type="entry name" value="cpPDZ_CPP-like"/>
    <property type="match status" value="1"/>
</dbReference>
<dbReference type="EMBL" id="JACRSO010000006">
    <property type="protein sequence ID" value="MBC8530118.1"/>
    <property type="molecule type" value="Genomic_DNA"/>
</dbReference>
<comment type="similarity">
    <text evidence="1 5">Belongs to the peptidase S41A family.</text>
</comment>
<name>A0A926HNF3_9FIRM</name>
<dbReference type="SMART" id="SM00245">
    <property type="entry name" value="TSPc"/>
    <property type="match status" value="1"/>
</dbReference>
<reference evidence="7" key="1">
    <citation type="submission" date="2020-08" db="EMBL/GenBank/DDBJ databases">
        <title>Genome public.</title>
        <authorList>
            <person name="Liu C."/>
            <person name="Sun Q."/>
        </authorList>
    </citation>
    <scope>NUCLEOTIDE SEQUENCE</scope>
    <source>
        <strain evidence="7">NSJ-44</strain>
    </source>
</reference>
<dbReference type="SMART" id="SM00228">
    <property type="entry name" value="PDZ"/>
    <property type="match status" value="1"/>
</dbReference>
<dbReference type="GO" id="GO:0008236">
    <property type="term" value="F:serine-type peptidase activity"/>
    <property type="evidence" value="ECO:0007669"/>
    <property type="project" value="UniProtKB-KW"/>
</dbReference>
<dbReference type="Pfam" id="PF13180">
    <property type="entry name" value="PDZ_2"/>
    <property type="match status" value="1"/>
</dbReference>
<dbReference type="InterPro" id="IPR004447">
    <property type="entry name" value="Peptidase_S41A"/>
</dbReference>
<dbReference type="CDD" id="cd07560">
    <property type="entry name" value="Peptidase_S41_CPP"/>
    <property type="match status" value="1"/>
</dbReference>
<dbReference type="RefSeq" id="WP_249285863.1">
    <property type="nucleotide sequence ID" value="NZ_JACRSO010000006.1"/>
</dbReference>
<dbReference type="InterPro" id="IPR005151">
    <property type="entry name" value="Tail-specific_protease"/>
</dbReference>
<keyword evidence="4 5" id="KW-0720">Serine protease</keyword>
<dbReference type="InterPro" id="IPR001478">
    <property type="entry name" value="PDZ"/>
</dbReference>
<evidence type="ECO:0000259" key="6">
    <source>
        <dbReference type="PROSITE" id="PS50106"/>
    </source>
</evidence>
<dbReference type="GO" id="GO:0006508">
    <property type="term" value="P:proteolysis"/>
    <property type="evidence" value="ECO:0007669"/>
    <property type="project" value="UniProtKB-KW"/>
</dbReference>